<dbReference type="GO" id="GO:0035438">
    <property type="term" value="F:cyclic-di-GMP binding"/>
    <property type="evidence" value="ECO:0007669"/>
    <property type="project" value="InterPro"/>
</dbReference>
<dbReference type="InterPro" id="IPR009926">
    <property type="entry name" value="T3SS_YcgR_PilZN"/>
</dbReference>
<keyword evidence="4" id="KW-1185">Reference proteome</keyword>
<organism evidence="3 4">
    <name type="scientific">Aminomonas paucivorans DSM 12260</name>
    <dbReference type="NCBI Taxonomy" id="584708"/>
    <lineage>
        <taxon>Bacteria</taxon>
        <taxon>Thermotogati</taxon>
        <taxon>Synergistota</taxon>
        <taxon>Synergistia</taxon>
        <taxon>Synergistales</taxon>
        <taxon>Synergistaceae</taxon>
        <taxon>Aminomonas</taxon>
    </lineage>
</organism>
<dbReference type="Proteomes" id="UP000005096">
    <property type="component" value="Chromosome"/>
</dbReference>
<dbReference type="InterPro" id="IPR009875">
    <property type="entry name" value="PilZ_domain"/>
</dbReference>
<evidence type="ECO:0000313" key="4">
    <source>
        <dbReference type="Proteomes" id="UP000005096"/>
    </source>
</evidence>
<reference evidence="3 4" key="1">
    <citation type="journal article" date="2010" name="Stand. Genomic Sci.">
        <title>Non-contiguous finished genome sequence of Aminomonas paucivorans type strain (GLU-3).</title>
        <authorList>
            <person name="Pitluck S."/>
            <person name="Yasawong M."/>
            <person name="Held B."/>
            <person name="Lapidus A."/>
            <person name="Nolan M."/>
            <person name="Copeland A."/>
            <person name="Lucas S."/>
            <person name="Del Rio T.G."/>
            <person name="Tice H."/>
            <person name="Cheng J.F."/>
            <person name="Chertkov O."/>
            <person name="Goodwin L."/>
            <person name="Tapia R."/>
            <person name="Han C."/>
            <person name="Liolios K."/>
            <person name="Ivanova N."/>
            <person name="Mavromatis K."/>
            <person name="Ovchinnikova G."/>
            <person name="Pati A."/>
            <person name="Chen A."/>
            <person name="Palaniappan K."/>
            <person name="Land M."/>
            <person name="Hauser L."/>
            <person name="Chang Y.J."/>
            <person name="Jeffries C.D."/>
            <person name="Pukall R."/>
            <person name="Spring S."/>
            <person name="Rohde M."/>
            <person name="Sikorski J."/>
            <person name="Goker M."/>
            <person name="Woyke T."/>
            <person name="Bristow J."/>
            <person name="Eisen J.A."/>
            <person name="Markowitz V."/>
            <person name="Hugenholtz P."/>
            <person name="Kyrpides N.C."/>
            <person name="Klenk H.P."/>
        </authorList>
    </citation>
    <scope>NUCLEOTIDE SEQUENCE [LARGE SCALE GENOMIC DNA]</scope>
    <source>
        <strain evidence="3 4">DSM 12260</strain>
    </source>
</reference>
<dbReference type="HOGENOM" id="CLU_1248467_0_0_0"/>
<protein>
    <submittedName>
        <fullName evidence="3">Type IV pilus assembly PilZ</fullName>
    </submittedName>
</protein>
<dbReference type="AlphaFoldDB" id="E3CVU8"/>
<gene>
    <name evidence="3" type="ORF">Apau_0871</name>
</gene>
<dbReference type="STRING" id="584708.Apau_0871"/>
<sequence length="221" mass="25513">MTPEKEDSTRGVRIGARGDFRIAAGLYKGHYPTRVEDMREDLLILGHPMFRGALLPVYRDMEFELLVEEEQAPLLIKMVAVRSDLRGAVPLLWGRLTAKPEKVQRRRFLRVGCFFEFSLFPLDVESRSPLEGRWLTGQAVDISLGGLRFRLEHPLALREQDRFLLRLPLGQEEYPVSARLMRVGRFGEAWDLGSEFESLPRCAEKTLIDFIRAQERNVRSN</sequence>
<dbReference type="RefSeq" id="WP_006300474.1">
    <property type="nucleotide sequence ID" value="NZ_CM001022.1"/>
</dbReference>
<proteinExistence type="predicted"/>
<dbReference type="SUPFAM" id="SSF141371">
    <property type="entry name" value="PilZ domain-like"/>
    <property type="match status" value="1"/>
</dbReference>
<evidence type="ECO:0000259" key="2">
    <source>
        <dbReference type="Pfam" id="PF12945"/>
    </source>
</evidence>
<feature type="domain" description="PilZ" evidence="1">
    <location>
        <begin position="104"/>
        <end position="212"/>
    </location>
</feature>
<dbReference type="OrthoDB" id="3493at2"/>
<name>E3CVU8_9BACT</name>
<dbReference type="Pfam" id="PF12945">
    <property type="entry name" value="PilZNR"/>
    <property type="match status" value="1"/>
</dbReference>
<evidence type="ECO:0000313" key="3">
    <source>
        <dbReference type="EMBL" id="EFQ23299.1"/>
    </source>
</evidence>
<accession>E3CVU8</accession>
<evidence type="ECO:0000259" key="1">
    <source>
        <dbReference type="Pfam" id="PF07238"/>
    </source>
</evidence>
<dbReference type="EMBL" id="CM001022">
    <property type="protein sequence ID" value="EFQ23299.1"/>
    <property type="molecule type" value="Genomic_DNA"/>
</dbReference>
<feature type="domain" description="Type III secretion system flagellar brake protein YcgR PilZN" evidence="2">
    <location>
        <begin position="14"/>
        <end position="67"/>
    </location>
</feature>
<dbReference type="Gene3D" id="2.40.10.220">
    <property type="entry name" value="predicted glycosyltransferase like domains"/>
    <property type="match status" value="1"/>
</dbReference>
<dbReference type="eggNOG" id="COG5581">
    <property type="taxonomic scope" value="Bacteria"/>
</dbReference>
<dbReference type="PaxDb" id="584708-Apau_0871"/>
<dbReference type="Pfam" id="PF07238">
    <property type="entry name" value="PilZ"/>
    <property type="match status" value="1"/>
</dbReference>